<reference evidence="1" key="1">
    <citation type="journal article" date="2021" name="Open Biol.">
        <title>Shared evolutionary footprints suggest mitochondrial oxidative damage underlies multiple complex I losses in fungi.</title>
        <authorList>
            <person name="Schikora-Tamarit M.A."/>
            <person name="Marcet-Houben M."/>
            <person name="Nosek J."/>
            <person name="Gabaldon T."/>
        </authorList>
    </citation>
    <scope>NUCLEOTIDE SEQUENCE</scope>
    <source>
        <strain evidence="1">CBS2887</strain>
    </source>
</reference>
<evidence type="ECO:0000313" key="1">
    <source>
        <dbReference type="EMBL" id="KAH3686547.1"/>
    </source>
</evidence>
<sequence>MTLSSAPVAKNLPSGEKQTDLMYKSAWALMSQKLQSLEPLEWLVWKQLEWLEVELWRQLEWIVFEQLVGLRFAVEFPLALEPLEQQLVLSFGRLEKRHYLVWSSLVVIVVRHLGLELDLELKATVVAVG</sequence>
<keyword evidence="2" id="KW-1185">Reference proteome</keyword>
<accession>A0A9P8QBM5</accession>
<protein>
    <submittedName>
        <fullName evidence="1">Uncharacterized protein</fullName>
    </submittedName>
</protein>
<dbReference type="Proteomes" id="UP000774326">
    <property type="component" value="Unassembled WGS sequence"/>
</dbReference>
<dbReference type="AlphaFoldDB" id="A0A9P8QBM5"/>
<comment type="caution">
    <text evidence="1">The sequence shown here is derived from an EMBL/GenBank/DDBJ whole genome shotgun (WGS) entry which is preliminary data.</text>
</comment>
<gene>
    <name evidence="1" type="ORF">WICPIJ_002469</name>
</gene>
<reference evidence="1" key="2">
    <citation type="submission" date="2021-01" db="EMBL/GenBank/DDBJ databases">
        <authorList>
            <person name="Schikora-Tamarit M.A."/>
        </authorList>
    </citation>
    <scope>NUCLEOTIDE SEQUENCE</scope>
    <source>
        <strain evidence="1">CBS2887</strain>
    </source>
</reference>
<evidence type="ECO:0000313" key="2">
    <source>
        <dbReference type="Proteomes" id="UP000774326"/>
    </source>
</evidence>
<proteinExistence type="predicted"/>
<dbReference type="EMBL" id="JAEUBG010001338">
    <property type="protein sequence ID" value="KAH3686547.1"/>
    <property type="molecule type" value="Genomic_DNA"/>
</dbReference>
<organism evidence="1 2">
    <name type="scientific">Wickerhamomyces pijperi</name>
    <name type="common">Yeast</name>
    <name type="synonym">Pichia pijperi</name>
    <dbReference type="NCBI Taxonomy" id="599730"/>
    <lineage>
        <taxon>Eukaryota</taxon>
        <taxon>Fungi</taxon>
        <taxon>Dikarya</taxon>
        <taxon>Ascomycota</taxon>
        <taxon>Saccharomycotina</taxon>
        <taxon>Saccharomycetes</taxon>
        <taxon>Phaffomycetales</taxon>
        <taxon>Wickerhamomycetaceae</taxon>
        <taxon>Wickerhamomyces</taxon>
    </lineage>
</organism>
<name>A0A9P8QBM5_WICPI</name>